<evidence type="ECO:0000259" key="6">
    <source>
        <dbReference type="Pfam" id="PF00724"/>
    </source>
</evidence>
<dbReference type="KEGG" id="celz:E5225_03465"/>
<dbReference type="AlphaFoldDB" id="A0A4P7SJQ5"/>
<evidence type="ECO:0000313" key="8">
    <source>
        <dbReference type="Proteomes" id="UP000296469"/>
    </source>
</evidence>
<dbReference type="PANTHER" id="PTHR43303:SF4">
    <property type="entry name" value="NADPH DEHYDROGENASE C23G7.10C-RELATED"/>
    <property type="match status" value="1"/>
</dbReference>
<dbReference type="EMBL" id="CP039291">
    <property type="protein sequence ID" value="QCB92753.1"/>
    <property type="molecule type" value="Genomic_DNA"/>
</dbReference>
<accession>A0A4P7SJQ5</accession>
<dbReference type="OrthoDB" id="3169239at2"/>
<evidence type="ECO:0000313" key="7">
    <source>
        <dbReference type="EMBL" id="QCB92753.1"/>
    </source>
</evidence>
<keyword evidence="2" id="KW-0285">Flavoprotein</keyword>
<gene>
    <name evidence="7" type="ORF">E5225_03465</name>
</gene>
<dbReference type="InterPro" id="IPR001155">
    <property type="entry name" value="OxRdtase_FMN_N"/>
</dbReference>
<evidence type="ECO:0000256" key="5">
    <source>
        <dbReference type="ARBA" id="ARBA00023002"/>
    </source>
</evidence>
<evidence type="ECO:0000256" key="4">
    <source>
        <dbReference type="ARBA" id="ARBA00022857"/>
    </source>
</evidence>
<dbReference type="Gene3D" id="3.20.20.70">
    <property type="entry name" value="Aldolase class I"/>
    <property type="match status" value="1"/>
</dbReference>
<reference evidence="7 8" key="1">
    <citation type="submission" date="2019-04" db="EMBL/GenBank/DDBJ databases">
        <title>Isolation and identification of Cellulomonas shaoxiangyii sp. Nov. isolated from feces of the Tibetan antelopes (Pantholops hodgsonii) in the Qinghai-Tibet plateau of China.</title>
        <authorList>
            <person name="Tian Z."/>
        </authorList>
    </citation>
    <scope>NUCLEOTIDE SEQUENCE [LARGE SCALE GENOMIC DNA]</scope>
    <source>
        <strain evidence="7 8">Z28</strain>
    </source>
</reference>
<dbReference type="Pfam" id="PF00724">
    <property type="entry name" value="Oxidored_FMN"/>
    <property type="match status" value="1"/>
</dbReference>
<comment type="cofactor">
    <cofactor evidence="1">
        <name>FMN</name>
        <dbReference type="ChEBI" id="CHEBI:58210"/>
    </cofactor>
</comment>
<dbReference type="Proteomes" id="UP000296469">
    <property type="component" value="Chromosome"/>
</dbReference>
<dbReference type="RefSeq" id="WP_135974472.1">
    <property type="nucleotide sequence ID" value="NZ_CP039291.1"/>
</dbReference>
<keyword evidence="8" id="KW-1185">Reference proteome</keyword>
<keyword evidence="5" id="KW-0560">Oxidoreductase</keyword>
<dbReference type="GO" id="GO:0010181">
    <property type="term" value="F:FMN binding"/>
    <property type="evidence" value="ECO:0007669"/>
    <property type="project" value="InterPro"/>
</dbReference>
<evidence type="ECO:0000256" key="1">
    <source>
        <dbReference type="ARBA" id="ARBA00001917"/>
    </source>
</evidence>
<feature type="domain" description="NADH:flavin oxidoreductase/NADH oxidase N-terminal" evidence="6">
    <location>
        <begin position="6"/>
        <end position="344"/>
    </location>
</feature>
<keyword evidence="4" id="KW-0521">NADP</keyword>
<dbReference type="GO" id="GO:0003959">
    <property type="term" value="F:NADPH dehydrogenase activity"/>
    <property type="evidence" value="ECO:0007669"/>
    <property type="project" value="InterPro"/>
</dbReference>
<protein>
    <submittedName>
        <fullName evidence="7">NADH:flavin oxidoreductase/NADH oxidase</fullName>
    </submittedName>
</protein>
<dbReference type="InterPro" id="IPR044152">
    <property type="entry name" value="YqjM-like"/>
</dbReference>
<evidence type="ECO:0000256" key="3">
    <source>
        <dbReference type="ARBA" id="ARBA00022643"/>
    </source>
</evidence>
<organism evidence="7 8">
    <name type="scientific">Cellulomonas shaoxiangyii</name>
    <dbReference type="NCBI Taxonomy" id="2566013"/>
    <lineage>
        <taxon>Bacteria</taxon>
        <taxon>Bacillati</taxon>
        <taxon>Actinomycetota</taxon>
        <taxon>Actinomycetes</taxon>
        <taxon>Micrococcales</taxon>
        <taxon>Cellulomonadaceae</taxon>
        <taxon>Cellulomonas</taxon>
    </lineage>
</organism>
<keyword evidence="3" id="KW-0288">FMN</keyword>
<dbReference type="InterPro" id="IPR013785">
    <property type="entry name" value="Aldolase_TIM"/>
</dbReference>
<sequence>MTTPALFTPLTLRGVTFPHRVWMAPMCQYSAEPTGPAAGVPHDWHLQHYGSRAVGGAALVITEATAVTPEGRITPFDLGLWDEAQAEGHRRLTALVHAQGAKAGIQLAHAGRKASTDAPWRGGAPLGADEGGWETVGPSAVPFAADSPAPRALSTDDVAGVVRAFADAAVRAVEVGYDVVEVHAAHGYLLHQFLSPDSNRRGDAYGGSFENRTRLVREVVEAVRTAVGEGVVVLVRVSATDWVEPAGWTADDTVRLAADLAPLGVDMVHVSTGGNLPSVRIPAGPGYQVPFAARIRAEAGVPTVAVGMITDAAHAEAVLADGSADAIALARPLLADPYWPLRAALDLGVEPTVPQQYGRAGTLLR</sequence>
<dbReference type="PANTHER" id="PTHR43303">
    <property type="entry name" value="NADPH DEHYDROGENASE C23G7.10C-RELATED"/>
    <property type="match status" value="1"/>
</dbReference>
<dbReference type="GO" id="GO:0050661">
    <property type="term" value="F:NADP binding"/>
    <property type="evidence" value="ECO:0007669"/>
    <property type="project" value="InterPro"/>
</dbReference>
<dbReference type="CDD" id="cd02932">
    <property type="entry name" value="OYE_YqiM_FMN"/>
    <property type="match status" value="1"/>
</dbReference>
<evidence type="ECO:0000256" key="2">
    <source>
        <dbReference type="ARBA" id="ARBA00022630"/>
    </source>
</evidence>
<proteinExistence type="predicted"/>
<dbReference type="SUPFAM" id="SSF51395">
    <property type="entry name" value="FMN-linked oxidoreductases"/>
    <property type="match status" value="1"/>
</dbReference>
<name>A0A4P7SJQ5_9CELL</name>